<accession>A0A5P2AL15</accession>
<dbReference type="Gene3D" id="3.40.50.720">
    <property type="entry name" value="NAD(P)-binding Rossmann-like Domain"/>
    <property type="match status" value="1"/>
</dbReference>
<dbReference type="InterPro" id="IPR002347">
    <property type="entry name" value="SDR_fam"/>
</dbReference>
<dbReference type="InterPro" id="IPR036291">
    <property type="entry name" value="NAD(P)-bd_dom_sf"/>
</dbReference>
<dbReference type="PRINTS" id="PR00081">
    <property type="entry name" value="GDHRDH"/>
</dbReference>
<dbReference type="NCBIfam" id="NF004526">
    <property type="entry name" value="PRK05872.1"/>
    <property type="match status" value="1"/>
</dbReference>
<dbReference type="PROSITE" id="PS00061">
    <property type="entry name" value="ADH_SHORT"/>
    <property type="match status" value="1"/>
</dbReference>
<gene>
    <name evidence="6" type="ORF">DEJ46_04730</name>
</gene>
<dbReference type="SMART" id="SM00822">
    <property type="entry name" value="PKS_KR"/>
    <property type="match status" value="1"/>
</dbReference>
<dbReference type="PANTHER" id="PTHR44196:SF1">
    <property type="entry name" value="DEHYDROGENASE_REDUCTASE SDR FAMILY MEMBER 7B"/>
    <property type="match status" value="1"/>
</dbReference>
<dbReference type="SUPFAM" id="SSF51735">
    <property type="entry name" value="NAD(P)-binding Rossmann-fold domains"/>
    <property type="match status" value="1"/>
</dbReference>
<evidence type="ECO:0000313" key="7">
    <source>
        <dbReference type="Proteomes" id="UP000324106"/>
    </source>
</evidence>
<dbReference type="PRINTS" id="PR00080">
    <property type="entry name" value="SDRFAMILY"/>
</dbReference>
<keyword evidence="2" id="KW-0560">Oxidoreductase</keyword>
<protein>
    <submittedName>
        <fullName evidence="6">Short-chain dehydrogenase</fullName>
    </submittedName>
</protein>
<feature type="compositionally biased region" description="Low complexity" evidence="4">
    <location>
        <begin position="294"/>
        <end position="310"/>
    </location>
</feature>
<dbReference type="GO" id="GO:0016491">
    <property type="term" value="F:oxidoreductase activity"/>
    <property type="evidence" value="ECO:0007669"/>
    <property type="project" value="UniProtKB-KW"/>
</dbReference>
<evidence type="ECO:0000256" key="3">
    <source>
        <dbReference type="RuleBase" id="RU000363"/>
    </source>
</evidence>
<comment type="similarity">
    <text evidence="1 3">Belongs to the short-chain dehydrogenases/reductases (SDR) family.</text>
</comment>
<feature type="domain" description="Ketoreductase" evidence="5">
    <location>
        <begin position="10"/>
        <end position="189"/>
    </location>
</feature>
<organism evidence="6 7">
    <name type="scientific">Streptomyces venezuelae</name>
    <dbReference type="NCBI Taxonomy" id="54571"/>
    <lineage>
        <taxon>Bacteria</taxon>
        <taxon>Bacillati</taxon>
        <taxon>Actinomycetota</taxon>
        <taxon>Actinomycetes</taxon>
        <taxon>Kitasatosporales</taxon>
        <taxon>Streptomycetaceae</taxon>
        <taxon>Streptomyces</taxon>
    </lineage>
</organism>
<evidence type="ECO:0000313" key="6">
    <source>
        <dbReference type="EMBL" id="QES18487.1"/>
    </source>
</evidence>
<feature type="region of interest" description="Disordered" evidence="4">
    <location>
        <begin position="291"/>
        <end position="327"/>
    </location>
</feature>
<evidence type="ECO:0000256" key="4">
    <source>
        <dbReference type="SAM" id="MobiDB-lite"/>
    </source>
</evidence>
<dbReference type="GO" id="GO:0016020">
    <property type="term" value="C:membrane"/>
    <property type="evidence" value="ECO:0007669"/>
    <property type="project" value="TreeGrafter"/>
</dbReference>
<dbReference type="RefSeq" id="WP_150264308.1">
    <property type="nucleotide sequence ID" value="NZ_CP029194.1"/>
</dbReference>
<dbReference type="EMBL" id="CP029194">
    <property type="protein sequence ID" value="QES18487.1"/>
    <property type="molecule type" value="Genomic_DNA"/>
</dbReference>
<dbReference type="AlphaFoldDB" id="A0A5P2AL15"/>
<evidence type="ECO:0000259" key="5">
    <source>
        <dbReference type="SMART" id="SM00822"/>
    </source>
</evidence>
<dbReference type="CDD" id="cd05233">
    <property type="entry name" value="SDR_c"/>
    <property type="match status" value="1"/>
</dbReference>
<dbReference type="InterPro" id="IPR020904">
    <property type="entry name" value="Sc_DH/Rdtase_CS"/>
</dbReference>
<dbReference type="Pfam" id="PF00106">
    <property type="entry name" value="adh_short"/>
    <property type="match status" value="1"/>
</dbReference>
<dbReference type="PANTHER" id="PTHR44196">
    <property type="entry name" value="DEHYDROGENASE/REDUCTASE SDR FAMILY MEMBER 7B"/>
    <property type="match status" value="1"/>
</dbReference>
<sequence>MPRSWELEGRIAVVTGAARGLGAGLAHRLAGRGMRVALLGREHATLAALTETLGTESHAVEVDVTDDAAMERAAGEVTRVLGAPSVVVANAGVAEGGPFETSDPETWRRVVEVNLVGSAITARAFLPGLRSSGGYFLQVASTAAFGAAPMMSAYCASKAGAEAFARSLRAEVAHQGVGVGVAYLHWTDTDMVRDVDRQPVLRELRGHMPGPARRVYPVDRVASWLVRGVERRSASVYAPPWLRLAQAGRPFFPLAVDLLSRRELPRLMRAHSFEQTGLLGAGGHIEERLIDRAAPSPLRGRGSPPRARGGVEPPQAPRIDGDHGAQG</sequence>
<evidence type="ECO:0000256" key="1">
    <source>
        <dbReference type="ARBA" id="ARBA00006484"/>
    </source>
</evidence>
<dbReference type="OrthoDB" id="3743899at2"/>
<evidence type="ECO:0000256" key="2">
    <source>
        <dbReference type="ARBA" id="ARBA00023002"/>
    </source>
</evidence>
<proteinExistence type="inferred from homology"/>
<dbReference type="InterPro" id="IPR057326">
    <property type="entry name" value="KR_dom"/>
</dbReference>
<name>A0A5P2AL15_STRVZ</name>
<dbReference type="Proteomes" id="UP000324106">
    <property type="component" value="Chromosome"/>
</dbReference>
<reference evidence="6 7" key="1">
    <citation type="submission" date="2018-05" db="EMBL/GenBank/DDBJ databases">
        <title>Streptomyces venezuelae.</title>
        <authorList>
            <person name="Kim W."/>
            <person name="Lee N."/>
            <person name="Cho B.-K."/>
        </authorList>
    </citation>
    <scope>NUCLEOTIDE SEQUENCE [LARGE SCALE GENOMIC DNA]</scope>
    <source>
        <strain evidence="6 7">ATCC 15068</strain>
    </source>
</reference>